<sequence length="172" mass="20397">MDILVRNVCDDETRAFTSRCVWLIALRYQIRESLKRKLERIPVLSNHLNECCREARLMRRMIVYGKFTLYDFALGCFQARVEDPVREIYIPLVEILLSGLCRKYFELIFCCLSLPDLRRVLEITAGNWFSLDTLLPDASNFTLFDAIGRFYDENFQLKRRLRRVKASLMKIV</sequence>
<gene>
    <name evidence="1" type="ORF">AVEN_59710_1</name>
</gene>
<dbReference type="EMBL" id="BGPR01000094">
    <property type="protein sequence ID" value="GBL93522.1"/>
    <property type="molecule type" value="Genomic_DNA"/>
</dbReference>
<evidence type="ECO:0000313" key="2">
    <source>
        <dbReference type="Proteomes" id="UP000499080"/>
    </source>
</evidence>
<evidence type="ECO:0000313" key="1">
    <source>
        <dbReference type="EMBL" id="GBL93522.1"/>
    </source>
</evidence>
<protein>
    <submittedName>
        <fullName evidence="1">Uncharacterized protein</fullName>
    </submittedName>
</protein>
<name>A0A4Y2BMQ2_ARAVE</name>
<dbReference type="AlphaFoldDB" id="A0A4Y2BMQ2"/>
<accession>A0A4Y2BMQ2</accession>
<keyword evidence="2" id="KW-1185">Reference proteome</keyword>
<reference evidence="1 2" key="1">
    <citation type="journal article" date="2019" name="Sci. Rep.">
        <title>Orb-weaving spider Araneus ventricosus genome elucidates the spidroin gene catalogue.</title>
        <authorList>
            <person name="Kono N."/>
            <person name="Nakamura H."/>
            <person name="Ohtoshi R."/>
            <person name="Moran D.A.P."/>
            <person name="Shinohara A."/>
            <person name="Yoshida Y."/>
            <person name="Fujiwara M."/>
            <person name="Mori M."/>
            <person name="Tomita M."/>
            <person name="Arakawa K."/>
        </authorList>
    </citation>
    <scope>NUCLEOTIDE SEQUENCE [LARGE SCALE GENOMIC DNA]</scope>
</reference>
<dbReference type="Proteomes" id="UP000499080">
    <property type="component" value="Unassembled WGS sequence"/>
</dbReference>
<proteinExistence type="predicted"/>
<comment type="caution">
    <text evidence="1">The sequence shown here is derived from an EMBL/GenBank/DDBJ whole genome shotgun (WGS) entry which is preliminary data.</text>
</comment>
<organism evidence="1 2">
    <name type="scientific">Araneus ventricosus</name>
    <name type="common">Orbweaver spider</name>
    <name type="synonym">Epeira ventricosa</name>
    <dbReference type="NCBI Taxonomy" id="182803"/>
    <lineage>
        <taxon>Eukaryota</taxon>
        <taxon>Metazoa</taxon>
        <taxon>Ecdysozoa</taxon>
        <taxon>Arthropoda</taxon>
        <taxon>Chelicerata</taxon>
        <taxon>Arachnida</taxon>
        <taxon>Araneae</taxon>
        <taxon>Araneomorphae</taxon>
        <taxon>Entelegynae</taxon>
        <taxon>Araneoidea</taxon>
        <taxon>Araneidae</taxon>
        <taxon>Araneus</taxon>
    </lineage>
</organism>